<dbReference type="InterPro" id="IPR050091">
    <property type="entry name" value="PKS_NRPS_Biosynth_Enz"/>
</dbReference>
<keyword evidence="10" id="KW-1185">Reference proteome</keyword>
<dbReference type="InterPro" id="IPR014030">
    <property type="entry name" value="Ketoacyl_synth_N"/>
</dbReference>
<gene>
    <name evidence="9" type="ORF">H0B56_07095</name>
</gene>
<dbReference type="SMART" id="SM00822">
    <property type="entry name" value="PKS_KR"/>
    <property type="match status" value="1"/>
</dbReference>
<dbReference type="InterPro" id="IPR029069">
    <property type="entry name" value="HotDog_dom_sf"/>
</dbReference>
<dbReference type="PROSITE" id="PS52019">
    <property type="entry name" value="PKS_MFAS_DH"/>
    <property type="match status" value="1"/>
</dbReference>
<feature type="region of interest" description="Disordered" evidence="6">
    <location>
        <begin position="922"/>
        <end position="953"/>
    </location>
</feature>
<dbReference type="InterPro" id="IPR014043">
    <property type="entry name" value="Acyl_transferase_dom"/>
</dbReference>
<dbReference type="InterPro" id="IPR049552">
    <property type="entry name" value="PKS_DH_N"/>
</dbReference>
<dbReference type="Pfam" id="PF02801">
    <property type="entry name" value="Ketoacyl-synt_C"/>
    <property type="match status" value="1"/>
</dbReference>
<dbReference type="InterPro" id="IPR020807">
    <property type="entry name" value="PKS_DH"/>
</dbReference>
<dbReference type="SMART" id="SM00827">
    <property type="entry name" value="PKS_AT"/>
    <property type="match status" value="1"/>
</dbReference>
<keyword evidence="4" id="KW-0012">Acyltransferase</keyword>
<dbReference type="Pfam" id="PF00698">
    <property type="entry name" value="Acyl_transf_1"/>
    <property type="match status" value="1"/>
</dbReference>
<dbReference type="InterPro" id="IPR013968">
    <property type="entry name" value="PKS_KR"/>
</dbReference>
<dbReference type="InterPro" id="IPR057326">
    <property type="entry name" value="KR_dom"/>
</dbReference>
<dbReference type="InterPro" id="IPR016039">
    <property type="entry name" value="Thiolase-like"/>
</dbReference>
<dbReference type="Pfam" id="PF14765">
    <property type="entry name" value="PS-DH"/>
    <property type="match status" value="1"/>
</dbReference>
<evidence type="ECO:0000256" key="3">
    <source>
        <dbReference type="ARBA" id="ARBA00022679"/>
    </source>
</evidence>
<dbReference type="Gene3D" id="1.10.1200.10">
    <property type="entry name" value="ACP-like"/>
    <property type="match status" value="1"/>
</dbReference>
<dbReference type="GO" id="GO:0006633">
    <property type="term" value="P:fatty acid biosynthetic process"/>
    <property type="evidence" value="ECO:0007669"/>
    <property type="project" value="TreeGrafter"/>
</dbReference>
<dbReference type="RefSeq" id="WP_180892114.1">
    <property type="nucleotide sequence ID" value="NZ_JACCKD010000002.1"/>
</dbReference>
<dbReference type="SUPFAM" id="SSF53901">
    <property type="entry name" value="Thiolase-like"/>
    <property type="match status" value="1"/>
</dbReference>
<feature type="region of interest" description="C-terminal hotdog fold" evidence="5">
    <location>
        <begin position="1612"/>
        <end position="1759"/>
    </location>
</feature>
<protein>
    <submittedName>
        <fullName evidence="9">SDR family NAD(P)-dependent oxidoreductase</fullName>
    </submittedName>
</protein>
<dbReference type="CDD" id="cd08953">
    <property type="entry name" value="KR_2_SDR_x"/>
    <property type="match status" value="1"/>
</dbReference>
<evidence type="ECO:0000256" key="1">
    <source>
        <dbReference type="ARBA" id="ARBA00022450"/>
    </source>
</evidence>
<evidence type="ECO:0000313" key="10">
    <source>
        <dbReference type="Proteomes" id="UP000582974"/>
    </source>
</evidence>
<name>A0A838A7Y4_9PSEU</name>
<evidence type="ECO:0000256" key="2">
    <source>
        <dbReference type="ARBA" id="ARBA00022553"/>
    </source>
</evidence>
<evidence type="ECO:0000259" key="7">
    <source>
        <dbReference type="PROSITE" id="PS52004"/>
    </source>
</evidence>
<feature type="compositionally biased region" description="Low complexity" evidence="6">
    <location>
        <begin position="922"/>
        <end position="948"/>
    </location>
</feature>
<evidence type="ECO:0000256" key="6">
    <source>
        <dbReference type="SAM" id="MobiDB-lite"/>
    </source>
</evidence>
<reference evidence="9 10" key="1">
    <citation type="submission" date="2020-07" db="EMBL/GenBank/DDBJ databases">
        <title>Genome of Haloechinothrix sp.</title>
        <authorList>
            <person name="Tang S.-K."/>
            <person name="Yang L."/>
            <person name="Zhu W.-Y."/>
        </authorList>
    </citation>
    <scope>NUCLEOTIDE SEQUENCE [LARGE SCALE GENOMIC DNA]</scope>
    <source>
        <strain evidence="9 10">YIM 98757</strain>
    </source>
</reference>
<feature type="domain" description="Ketosynthase family 3 (KS3)" evidence="7">
    <location>
        <begin position="3"/>
        <end position="463"/>
    </location>
</feature>
<dbReference type="CDD" id="cd00833">
    <property type="entry name" value="PKS"/>
    <property type="match status" value="1"/>
</dbReference>
<dbReference type="PANTHER" id="PTHR43775:SF51">
    <property type="entry name" value="INACTIVE PHENOLPHTHIOCEROL SYNTHESIS POLYKETIDE SYNTHASE TYPE I PKS1-RELATED"/>
    <property type="match status" value="1"/>
</dbReference>
<dbReference type="InterPro" id="IPR049900">
    <property type="entry name" value="PKS_mFAS_DH"/>
</dbReference>
<dbReference type="EMBL" id="JACCKD010000002">
    <property type="protein sequence ID" value="MBA0125305.1"/>
    <property type="molecule type" value="Genomic_DNA"/>
</dbReference>
<dbReference type="Gene3D" id="3.10.129.110">
    <property type="entry name" value="Polyketide synthase dehydratase"/>
    <property type="match status" value="1"/>
</dbReference>
<accession>A0A838A7Y4</accession>
<comment type="caution">
    <text evidence="9">The sequence shown here is derived from an EMBL/GenBank/DDBJ whole genome shotgun (WGS) entry which is preliminary data.</text>
</comment>
<feature type="active site" description="Proton acceptor; for dehydratase activity" evidence="5">
    <location>
        <position position="1510"/>
    </location>
</feature>
<sequence>MSNERIAIVGIGLRYPDAGSTAELWENVLAGRRAFRRLPDERMNRADYWSPDPDAADRFYTEKAAVLRDFEFDRVGYRVAGSTYRSTDLTHWLALDVAAQALADAGFPDGDGLPRQATGVVLGNSLTGEFSRANLMRLRWPYVRRTVASALAGKGWDEEETATFLSELETQYKAPFPPVDEDTLAGGLANTIAGRICNYFDLGGGGYTVDGACSSSLLSILTAGKALVAGDVDVAVAGGVDLSIDPFEVIGFAKTGALATGEMKVYDRDSNGFWPGEGSGLMVLMREPDALARGARIYASITGWGMSSDGKGGITRPEAGGHRLALARAYGRAGYGIETVSYFEGHGTGTAVGDATEIEALSTARRDADPEAEPAALSTIKANFGHTKAAAGVAGLIKAALAVHHQVIPPATGHDRPHSRLADDDAAMYVPDRPRLWPEDHPVRAGVSAMGFGGINTHIALQQAPEAGRRTELDARTLEVSGGRQDAELLMVDGADRAAVRDRVAQLVEVVPKLAFAELADLAATLSGELSGRPVRAAVVADNPEDAERKLTRLLARLDSGDSSLFSPADGVFLDHRPVPPAIAYLFPGQGSGTGAGSAIRGRFRVAEDVFRAADLPSGGDQVATQVAQPRIVSGSLAALRVLRELGIHAQAAAGHSLGELTALHWAGAMTGTQAQRLAGIRGRVMAEASRGDGAMAGLAIDPDGAERLVRGEDVVVAGYNGPRQTVISGMAEAVERVCSAAQAEGVQATRINVSHAFHSPSVEPAAAALADELREFEFTRLERPVASTVTGEVLHAAEDLRALLQDQVVLPVRFREAAATVAERADLVFEVGPGSVLTGLLAEIAPDVPALPVDTDSASLAGLLKAVGAAFALGTPVDTDALFAGRAVRPIPLDGSMTFLASPCEQAPTIDADLASDARAGTRSDGAAAAGDAAPAHSAAAAPSGTDPATGADTTLELLRTLAAERVELPVESISADTHPLDDLHLSSITVGQLVNETTRALGRPPLEAMPNFATVCLGDLAEMIDELAETAREGDTARGEVPGVADWVRPFAVEYVEQDAPVVDIGAAGSGTAVGDWTVYAPPGHPLAEPLRDALAGAGVGDGVLLCLPADCDESHLGMFLDAGRAALAAPTGTRFVVVQHGLGAAGLARTLRLEDPSTRTTIVDLAEVAPASEPGVSTAVRRVVTEVAATDDFAEVRYESDGRRTVPELTGASVAVPDPAAPPLEEDDVLLVTGGGKGITAECALAVARDTGARLALLGRADPDSDEELAANLARLDAAGVRYRYERADVTSSAQVRHAVDAVESELGTVTGVLHGAGRNAPAALFSLTEDAFRDTVAPKASGLRAVLSAVDESAIKLLVTFGSIIGRAGLRGEAHYATANDWMTELTLRHQRRNPHSRVLALEWSVWSGAGMGERLGVVEALKRDGITPVSTEDGIEVLRNVLADPSAGPVLVVGGRTSGLPTLPVRRAELPLARFVDRVVVHYPEIELITEADLSAGSDPYLEDHRLDGDLLFPAVMGMEAMTQVAAALSGRTGSPLLENVEFLRPVVVQPSGSSMLRVAALAREPGTVDVVVRSSETGFSADHFRARLRFPRPDAPGGAEPPANELPAVPVDPVTELYGGVLFQGKRFQRLAAYRRTGARRAVAEIVTGSDVTWFAPFLPQERVLADPGARDAMMHAIQCCVPDAILLPEGVERLYLADKAAQDAEYLVLDARERSQHGDSYVYDLNVWSQAGELVECWEGLTLRAVRGRDGAGPWAPAMLGPYLERALERVLGGSRTVVVEPDPAEGAVGSTSERRERTEMAVSRAWGAPVQLRYRPDGKPETDDLGVSASHGAGLTVAVVGPGRLACDVETVAERGAGDWADLLGAELLAVRDLLAAETGESESAAGTRVWCAMECVRKTGAWTQAVTVDRVHPDGWAALSVGEARVATWVTTIDGREDPVVFAVLEGEEC</sequence>
<feature type="region of interest" description="N-terminal hotdog fold" evidence="5">
    <location>
        <begin position="1478"/>
        <end position="1601"/>
    </location>
</feature>
<dbReference type="Pfam" id="PF21089">
    <property type="entry name" value="PKS_DH_N"/>
    <property type="match status" value="1"/>
</dbReference>
<dbReference type="Pfam" id="PF00109">
    <property type="entry name" value="ketoacyl-synt"/>
    <property type="match status" value="1"/>
</dbReference>
<dbReference type="InterPro" id="IPR036291">
    <property type="entry name" value="NAD(P)-bd_dom_sf"/>
</dbReference>
<keyword evidence="2" id="KW-0597">Phosphoprotein</keyword>
<keyword evidence="1" id="KW-0596">Phosphopantetheine</keyword>
<feature type="active site" description="Proton donor; for dehydratase activity" evidence="5">
    <location>
        <position position="1678"/>
    </location>
</feature>
<dbReference type="GO" id="GO:0004312">
    <property type="term" value="F:fatty acid synthase activity"/>
    <property type="evidence" value="ECO:0007669"/>
    <property type="project" value="TreeGrafter"/>
</dbReference>
<dbReference type="SMART" id="SM00826">
    <property type="entry name" value="PKS_DH"/>
    <property type="match status" value="1"/>
</dbReference>
<dbReference type="InterPro" id="IPR049551">
    <property type="entry name" value="PKS_DH_C"/>
</dbReference>
<dbReference type="InterPro" id="IPR042104">
    <property type="entry name" value="PKS_dehydratase_sf"/>
</dbReference>
<dbReference type="SMART" id="SM00825">
    <property type="entry name" value="PKS_KS"/>
    <property type="match status" value="1"/>
</dbReference>
<dbReference type="SUPFAM" id="SSF51735">
    <property type="entry name" value="NAD(P)-binding Rossmann-fold domains"/>
    <property type="match status" value="1"/>
</dbReference>
<dbReference type="PROSITE" id="PS52004">
    <property type="entry name" value="KS3_2"/>
    <property type="match status" value="1"/>
</dbReference>
<dbReference type="SUPFAM" id="SSF55048">
    <property type="entry name" value="Probable ACP-binding domain of malonyl-CoA ACP transacylase"/>
    <property type="match status" value="1"/>
</dbReference>
<evidence type="ECO:0000256" key="5">
    <source>
        <dbReference type="PROSITE-ProRule" id="PRU01363"/>
    </source>
</evidence>
<dbReference type="Gene3D" id="3.40.47.10">
    <property type="match status" value="1"/>
</dbReference>
<dbReference type="Pfam" id="PF08659">
    <property type="entry name" value="KR"/>
    <property type="match status" value="1"/>
</dbReference>
<evidence type="ECO:0000259" key="8">
    <source>
        <dbReference type="PROSITE" id="PS52019"/>
    </source>
</evidence>
<dbReference type="SUPFAM" id="SSF52151">
    <property type="entry name" value="FabD/lysophospholipase-like"/>
    <property type="match status" value="1"/>
</dbReference>
<feature type="region of interest" description="Disordered" evidence="6">
    <location>
        <begin position="1789"/>
        <end position="1808"/>
    </location>
</feature>
<evidence type="ECO:0000313" key="9">
    <source>
        <dbReference type="EMBL" id="MBA0125305.1"/>
    </source>
</evidence>
<dbReference type="InterPro" id="IPR016035">
    <property type="entry name" value="Acyl_Trfase/lysoPLipase"/>
</dbReference>
<keyword evidence="3" id="KW-0808">Transferase</keyword>
<dbReference type="SUPFAM" id="SSF54637">
    <property type="entry name" value="Thioesterase/thiol ester dehydrase-isomerase"/>
    <property type="match status" value="1"/>
</dbReference>
<organism evidence="9 10">
    <name type="scientific">Haloechinothrix aidingensis</name>
    <dbReference type="NCBI Taxonomy" id="2752311"/>
    <lineage>
        <taxon>Bacteria</taxon>
        <taxon>Bacillati</taxon>
        <taxon>Actinomycetota</taxon>
        <taxon>Actinomycetes</taxon>
        <taxon>Pseudonocardiales</taxon>
        <taxon>Pseudonocardiaceae</taxon>
        <taxon>Haloechinothrix</taxon>
    </lineage>
</organism>
<dbReference type="InterPro" id="IPR036736">
    <property type="entry name" value="ACP-like_sf"/>
</dbReference>
<dbReference type="InterPro" id="IPR001227">
    <property type="entry name" value="Ac_transferase_dom_sf"/>
</dbReference>
<dbReference type="PANTHER" id="PTHR43775">
    <property type="entry name" value="FATTY ACID SYNTHASE"/>
    <property type="match status" value="1"/>
</dbReference>
<dbReference type="Gene3D" id="3.40.50.720">
    <property type="entry name" value="NAD(P)-binding Rossmann-like Domain"/>
    <property type="match status" value="1"/>
</dbReference>
<dbReference type="InterPro" id="IPR014031">
    <property type="entry name" value="Ketoacyl_synth_C"/>
</dbReference>
<dbReference type="InterPro" id="IPR020841">
    <property type="entry name" value="PKS_Beta-ketoAc_synthase_dom"/>
</dbReference>
<dbReference type="Gene3D" id="3.40.366.10">
    <property type="entry name" value="Malonyl-Coenzyme A Acyl Carrier Protein, domain 2"/>
    <property type="match status" value="1"/>
</dbReference>
<feature type="domain" description="PKS/mFAS DH" evidence="8">
    <location>
        <begin position="1478"/>
        <end position="1759"/>
    </location>
</feature>
<evidence type="ECO:0000256" key="4">
    <source>
        <dbReference type="ARBA" id="ARBA00023315"/>
    </source>
</evidence>
<dbReference type="InterPro" id="IPR016036">
    <property type="entry name" value="Malonyl_transacylase_ACP-bd"/>
</dbReference>
<proteinExistence type="predicted"/>
<dbReference type="Proteomes" id="UP000582974">
    <property type="component" value="Unassembled WGS sequence"/>
</dbReference>
<dbReference type="SUPFAM" id="SSF47336">
    <property type="entry name" value="ACP-like"/>
    <property type="match status" value="1"/>
</dbReference>